<evidence type="ECO:0000256" key="1">
    <source>
        <dbReference type="SAM" id="MobiDB-lite"/>
    </source>
</evidence>
<dbReference type="Proteomes" id="UP000187735">
    <property type="component" value="Chromosome"/>
</dbReference>
<name>A0A1P8WJD2_9PLAN</name>
<evidence type="ECO:0000313" key="2">
    <source>
        <dbReference type="EMBL" id="APZ94176.1"/>
    </source>
</evidence>
<sequence length="295" mass="31979">MLLNMDCFGVRSLHDDHAATQQFLFADFHRSIHIHHTSLQLDDDSRDFSGSQGQLIMVAEGLGPEDGVQRASTIAVDAVTKYLLNAFQIAEQARVGDSLFEEKLLEALEHCQQTMRREGDVIEAHYGMGAEVTVAYIVWPDLYVVQAGRTSCCLWRNAAVTSVGRAAPSEVVGGVAKKLTPVFSHTDLRLGDKLLLCSHGVRQVMDDFQVTAILNQQQSAERLSTELADSARLAGCDEATVVVACFDGGVSPEPAVQRETVPVEDAEAADRQKEPVPLSVSSSIDDGADRGAARE</sequence>
<evidence type="ECO:0000313" key="3">
    <source>
        <dbReference type="Proteomes" id="UP000187735"/>
    </source>
</evidence>
<dbReference type="EMBL" id="CP017641">
    <property type="protein sequence ID" value="APZ94176.1"/>
    <property type="molecule type" value="Genomic_DNA"/>
</dbReference>
<evidence type="ECO:0008006" key="4">
    <source>
        <dbReference type="Google" id="ProtNLM"/>
    </source>
</evidence>
<dbReference type="Gene3D" id="3.60.40.10">
    <property type="entry name" value="PPM-type phosphatase domain"/>
    <property type="match status" value="1"/>
</dbReference>
<dbReference type="InterPro" id="IPR036457">
    <property type="entry name" value="PPM-type-like_dom_sf"/>
</dbReference>
<feature type="region of interest" description="Disordered" evidence="1">
    <location>
        <begin position="253"/>
        <end position="295"/>
    </location>
</feature>
<protein>
    <recommendedName>
        <fullName evidence="4">PPM-type phosphatase domain-containing protein</fullName>
    </recommendedName>
</protein>
<keyword evidence="3" id="KW-1185">Reference proteome</keyword>
<dbReference type="SUPFAM" id="SSF81606">
    <property type="entry name" value="PP2C-like"/>
    <property type="match status" value="1"/>
</dbReference>
<accession>A0A1P8WJD2</accession>
<dbReference type="KEGG" id="fmr:Fuma_03800"/>
<gene>
    <name evidence="2" type="ORF">Fuma_03800</name>
</gene>
<proteinExistence type="predicted"/>
<dbReference type="STRING" id="1891926.Fuma_03800"/>
<dbReference type="AlphaFoldDB" id="A0A1P8WJD2"/>
<organism evidence="2 3">
    <name type="scientific">Fuerstiella marisgermanici</name>
    <dbReference type="NCBI Taxonomy" id="1891926"/>
    <lineage>
        <taxon>Bacteria</taxon>
        <taxon>Pseudomonadati</taxon>
        <taxon>Planctomycetota</taxon>
        <taxon>Planctomycetia</taxon>
        <taxon>Planctomycetales</taxon>
        <taxon>Planctomycetaceae</taxon>
        <taxon>Fuerstiella</taxon>
    </lineage>
</organism>
<reference evidence="2 3" key="1">
    <citation type="journal article" date="2016" name="Front. Microbiol.">
        <title>Fuerstia marisgermanicae gen. nov., sp. nov., an Unusual Member of the Phylum Planctomycetes from the German Wadden Sea.</title>
        <authorList>
            <person name="Kohn T."/>
            <person name="Heuer A."/>
            <person name="Jogler M."/>
            <person name="Vollmers J."/>
            <person name="Boedeker C."/>
            <person name="Bunk B."/>
            <person name="Rast P."/>
            <person name="Borchert D."/>
            <person name="Glockner I."/>
            <person name="Freese H.M."/>
            <person name="Klenk H.P."/>
            <person name="Overmann J."/>
            <person name="Kaster A.K."/>
            <person name="Rohde M."/>
            <person name="Wiegand S."/>
            <person name="Jogler C."/>
        </authorList>
    </citation>
    <scope>NUCLEOTIDE SEQUENCE [LARGE SCALE GENOMIC DNA]</scope>
    <source>
        <strain evidence="2 3">NH11</strain>
    </source>
</reference>